<comment type="caution">
    <text evidence="2">The sequence shown here is derived from an EMBL/GenBank/DDBJ whole genome shotgun (WGS) entry which is preliminary data.</text>
</comment>
<dbReference type="Proteomes" id="UP001295740">
    <property type="component" value="Unassembled WGS sequence"/>
</dbReference>
<proteinExistence type="predicted"/>
<sequence length="174" mass="18425">MQTFIPISLLLGAFASISQGASIPTARFQFSVADIADATNKWAADTSKVSQFLSRAPILLGSDLTTAAQVALAAEKDELTHKSVLDQQFAANPSVQSAKNTLENPNNFQFVVDGLTTLSNGAALSAKQVSDLVDQINLTRCKNVLPAIDRYFSASSAVLQNGLSLVANRPNNCP</sequence>
<feature type="signal peptide" evidence="1">
    <location>
        <begin position="1"/>
        <end position="20"/>
    </location>
</feature>
<keyword evidence="3" id="KW-1185">Reference proteome</keyword>
<feature type="chain" id="PRO_5042460449" evidence="1">
    <location>
        <begin position="21"/>
        <end position="174"/>
    </location>
</feature>
<evidence type="ECO:0000256" key="1">
    <source>
        <dbReference type="SAM" id="SignalP"/>
    </source>
</evidence>
<evidence type="ECO:0000313" key="2">
    <source>
        <dbReference type="EMBL" id="CAJ2512802.1"/>
    </source>
</evidence>
<gene>
    <name evidence="2" type="ORF">KHLLAP_LOCUS13270</name>
</gene>
<accession>A0AAI8VXB1</accession>
<reference evidence="2" key="1">
    <citation type="submission" date="2023-10" db="EMBL/GenBank/DDBJ databases">
        <authorList>
            <person name="Hackl T."/>
        </authorList>
    </citation>
    <scope>NUCLEOTIDE SEQUENCE</scope>
</reference>
<evidence type="ECO:0000313" key="3">
    <source>
        <dbReference type="Proteomes" id="UP001295740"/>
    </source>
</evidence>
<keyword evidence="1" id="KW-0732">Signal</keyword>
<dbReference type="AlphaFoldDB" id="A0AAI8VXB1"/>
<name>A0AAI8VXB1_9PEZI</name>
<protein>
    <submittedName>
        <fullName evidence="2">Uu.00g009210.m01.CDS01</fullName>
    </submittedName>
</protein>
<organism evidence="2 3">
    <name type="scientific">Anthostomella pinea</name>
    <dbReference type="NCBI Taxonomy" id="933095"/>
    <lineage>
        <taxon>Eukaryota</taxon>
        <taxon>Fungi</taxon>
        <taxon>Dikarya</taxon>
        <taxon>Ascomycota</taxon>
        <taxon>Pezizomycotina</taxon>
        <taxon>Sordariomycetes</taxon>
        <taxon>Xylariomycetidae</taxon>
        <taxon>Xylariales</taxon>
        <taxon>Xylariaceae</taxon>
        <taxon>Anthostomella</taxon>
    </lineage>
</organism>
<dbReference type="EMBL" id="CAUWAG010000020">
    <property type="protein sequence ID" value="CAJ2512802.1"/>
    <property type="molecule type" value="Genomic_DNA"/>
</dbReference>